<gene>
    <name evidence="19" type="ORF">OFUS_LOCUS15210</name>
</gene>
<evidence type="ECO:0000256" key="5">
    <source>
        <dbReference type="ARBA" id="ARBA00012671"/>
    </source>
</evidence>
<evidence type="ECO:0000256" key="6">
    <source>
        <dbReference type="ARBA" id="ARBA00022525"/>
    </source>
</evidence>
<dbReference type="Pfam" id="PF15024">
    <property type="entry name" value="Glyco_transf_18"/>
    <property type="match status" value="1"/>
</dbReference>
<evidence type="ECO:0000256" key="7">
    <source>
        <dbReference type="ARBA" id="ARBA00022676"/>
    </source>
</evidence>
<dbReference type="GO" id="GO:0006487">
    <property type="term" value="P:protein N-linked glycosylation"/>
    <property type="evidence" value="ECO:0007669"/>
    <property type="project" value="TreeGrafter"/>
</dbReference>
<dbReference type="EC" id="2.4.1.155" evidence="5"/>
<keyword evidence="12" id="KW-0333">Golgi apparatus</keyword>
<evidence type="ECO:0000256" key="3">
    <source>
        <dbReference type="ARBA" id="ARBA00004922"/>
    </source>
</evidence>
<evidence type="ECO:0000313" key="20">
    <source>
        <dbReference type="Proteomes" id="UP000749559"/>
    </source>
</evidence>
<dbReference type="OrthoDB" id="2113294at2759"/>
<evidence type="ECO:0000256" key="4">
    <source>
        <dbReference type="ARBA" id="ARBA00007477"/>
    </source>
</evidence>
<evidence type="ECO:0000256" key="12">
    <source>
        <dbReference type="ARBA" id="ARBA00023034"/>
    </source>
</evidence>
<evidence type="ECO:0000313" key="19">
    <source>
        <dbReference type="EMBL" id="CAH1789934.1"/>
    </source>
</evidence>
<evidence type="ECO:0000256" key="1">
    <source>
        <dbReference type="ARBA" id="ARBA00004323"/>
    </source>
</evidence>
<dbReference type="PANTHER" id="PTHR15075">
    <property type="entry name" value="ALPHA-MANNOSIDE BETA-1,6-N-ACETYLGLUCOSAMINYLTRANSFERASE"/>
    <property type="match status" value="1"/>
</dbReference>
<comment type="catalytic activity">
    <reaction evidence="15">
        <text>N(4)-{beta-D-GlcNAc-(1-&gt;2)-[beta-D-GlcNAc-(1-&gt;4)]-alpha-D-Man-(1-&gt;3)-[beta-D-GlcNAc-(1-&gt;2)-alpha-D-Man-(1-&gt;6)]-beta-D-Man-(1-&gt;4)-beta-D-GlcNAc-(1-&gt;4)-beta-D-GlcNAc}-L-asparaginyl-[protein] + UDP-N-acetyl-alpha-D-glucosamine = N(4)-{beta-D-GlcNAc-(1-&gt;2)-[beta-D-GlcNAc-(1-&gt;4)]-alpha-D-Man-(1-&gt;3)-[beta-D-GlcNAc-(1-&gt;2)-[beta-D-GlcNAc-(1-&gt;6)]-alpha-D-Man-(1-&gt;6)]-beta-D-Man-(1-&gt;4)-beta-D-GlcNAc-(1-&gt;4)-beta-D-GlcNAc}-L-asparaginyl-[protein] + UDP + H(+)</text>
        <dbReference type="Rhea" id="RHEA:16921"/>
        <dbReference type="Rhea" id="RHEA-COMP:14374"/>
        <dbReference type="Rhea" id="RHEA-COMP:14377"/>
        <dbReference type="ChEBI" id="CHEBI:15378"/>
        <dbReference type="ChEBI" id="CHEBI:57705"/>
        <dbReference type="ChEBI" id="CHEBI:58223"/>
        <dbReference type="ChEBI" id="CHEBI:139507"/>
        <dbReference type="ChEBI" id="CHEBI:139510"/>
        <dbReference type="EC" id="2.4.1.155"/>
    </reaction>
</comment>
<dbReference type="EMBL" id="CAIIXF020000007">
    <property type="protein sequence ID" value="CAH1789934.1"/>
    <property type="molecule type" value="Genomic_DNA"/>
</dbReference>
<dbReference type="PANTHER" id="PTHR15075:SF2">
    <property type="entry name" value="ALPHA-1,6-MANNOSYLGLYCOPROTEIN 6-BETA-N-ACETYLGLUCOSAMINYLTRANSFERASE"/>
    <property type="match status" value="1"/>
</dbReference>
<dbReference type="InterPro" id="IPR026116">
    <property type="entry name" value="GT18_cat"/>
</dbReference>
<name>A0A8S4P6P1_OWEFU</name>
<dbReference type="GO" id="GO:0000139">
    <property type="term" value="C:Golgi membrane"/>
    <property type="evidence" value="ECO:0007669"/>
    <property type="project" value="UniProtKB-SubCell"/>
</dbReference>
<accession>A0A8S4P6P1</accession>
<proteinExistence type="inferred from homology"/>
<evidence type="ECO:0000259" key="17">
    <source>
        <dbReference type="Pfam" id="PF15024"/>
    </source>
</evidence>
<dbReference type="AlphaFoldDB" id="A0A8S4P6P1"/>
<feature type="domain" description="Glycosyltransferase family 18 catalytic" evidence="17">
    <location>
        <begin position="200"/>
        <end position="760"/>
    </location>
</feature>
<feature type="domain" description="MGT5A-like N-terminal" evidence="18">
    <location>
        <begin position="46"/>
        <end position="147"/>
    </location>
</feature>
<sequence>MVKKVGMTLSDELIIKLGYITLQCEIRSRLFMMMPWRRLLQTLGNRRFGLFVVVMVFMWVMTVINVNYSNREKESEQIKEELIELSSKYVKALARENANIVDGPFAGRFTGYDLKKTMAVLLESILGRLESLEIKVDHVLNGTTNATKVERDQPEKLLQAVDLISGKQEKCSLTDEDNMNFPNCATKLAWMRDHWKTDPCYSTYGVDGTECSFIYYLGEIENWCPKSTGNYAQKRISDQKKGEFAQINTQLEGLMELLKDPNPERANYAWVRMRITRMWGKWTSDIKMLQANQNMNGRVKKKIILYLGLLSRESHWGIVESQFKGGPLGELVQWSDLITALYILGHDLRITSEVEQLTMYLTQLPSAQMQCQVRDDLPIDMIFTDIMGLTQFKKHVKSGYGKFSCLLRIVDSFGTEPAFNHMPYASNHKMRTTWGMQNLNPKQFFTMFPHTPDNSFMGFVVEQKLNKTVQASIKKRQQAVVYGKNEYMWEGKKPYLDILHKHYEIHGTVQVDKPPSKVLPDYVINHGVLGGDELYKLLSQSKVFIGLGFPYEGPAPLEAIANGCVFINPRFVPAHSSRNNKFFQGKPTSREVTSQHPYAEEFIKEPHTYTINIGDPEEVERTIKKINDQPQVDAFLPFEFTEAGMLQRMNAYIKNQDFCRGSAIWPPESAIEIVPSSVGESCKEACFKKDLICEPSHFKGLNTQLNLEKHFDITCKSVDRQEDIFYPAYNKAYGTCGLQAQDLLFSCVGDSPDLARLCPCRNYIKQQWALCKTCL</sequence>
<evidence type="ECO:0000256" key="10">
    <source>
        <dbReference type="ARBA" id="ARBA00022968"/>
    </source>
</evidence>
<dbReference type="GO" id="GO:0030144">
    <property type="term" value="F:alpha-1,6-mannosylglycoprotein 6-beta-N-acetylglucosaminyltransferase activity"/>
    <property type="evidence" value="ECO:0007669"/>
    <property type="project" value="UniProtKB-EC"/>
</dbReference>
<comment type="similarity">
    <text evidence="4">Belongs to the glycosyltransferase 18 family.</text>
</comment>
<reference evidence="19" key="1">
    <citation type="submission" date="2022-03" db="EMBL/GenBank/DDBJ databases">
        <authorList>
            <person name="Martin C."/>
        </authorList>
    </citation>
    <scope>NUCLEOTIDE SEQUENCE</scope>
</reference>
<feature type="transmembrane region" description="Helical" evidence="16">
    <location>
        <begin position="48"/>
        <end position="68"/>
    </location>
</feature>
<evidence type="ECO:0000256" key="8">
    <source>
        <dbReference type="ARBA" id="ARBA00022679"/>
    </source>
</evidence>
<dbReference type="Proteomes" id="UP000749559">
    <property type="component" value="Unassembled WGS sequence"/>
</dbReference>
<evidence type="ECO:0000256" key="16">
    <source>
        <dbReference type="SAM" id="Phobius"/>
    </source>
</evidence>
<evidence type="ECO:0000256" key="2">
    <source>
        <dbReference type="ARBA" id="ARBA00004613"/>
    </source>
</evidence>
<evidence type="ECO:0000256" key="11">
    <source>
        <dbReference type="ARBA" id="ARBA00022989"/>
    </source>
</evidence>
<dbReference type="InterPro" id="IPR027833">
    <property type="entry name" value="MGT5A-like_N"/>
</dbReference>
<keyword evidence="14" id="KW-0325">Glycoprotein</keyword>
<keyword evidence="7" id="KW-0328">Glycosyltransferase</keyword>
<keyword evidence="13 16" id="KW-0472">Membrane</keyword>
<organism evidence="19 20">
    <name type="scientific">Owenia fusiformis</name>
    <name type="common">Polychaete worm</name>
    <dbReference type="NCBI Taxonomy" id="6347"/>
    <lineage>
        <taxon>Eukaryota</taxon>
        <taxon>Metazoa</taxon>
        <taxon>Spiralia</taxon>
        <taxon>Lophotrochozoa</taxon>
        <taxon>Annelida</taxon>
        <taxon>Polychaeta</taxon>
        <taxon>Sedentaria</taxon>
        <taxon>Canalipalpata</taxon>
        <taxon>Sabellida</taxon>
        <taxon>Oweniida</taxon>
        <taxon>Oweniidae</taxon>
        <taxon>Owenia</taxon>
    </lineage>
</organism>
<keyword evidence="10" id="KW-0735">Signal-anchor</keyword>
<evidence type="ECO:0000256" key="14">
    <source>
        <dbReference type="ARBA" id="ARBA00023180"/>
    </source>
</evidence>
<dbReference type="GO" id="GO:0005576">
    <property type="term" value="C:extracellular region"/>
    <property type="evidence" value="ECO:0007669"/>
    <property type="project" value="UniProtKB-SubCell"/>
</dbReference>
<evidence type="ECO:0000256" key="13">
    <source>
        <dbReference type="ARBA" id="ARBA00023136"/>
    </source>
</evidence>
<keyword evidence="6" id="KW-0964">Secreted</keyword>
<keyword evidence="9 16" id="KW-0812">Transmembrane</keyword>
<evidence type="ECO:0000259" key="18">
    <source>
        <dbReference type="Pfam" id="PF15027"/>
    </source>
</evidence>
<evidence type="ECO:0000256" key="15">
    <source>
        <dbReference type="ARBA" id="ARBA00048243"/>
    </source>
</evidence>
<comment type="subcellular location">
    <subcellularLocation>
        <location evidence="1">Golgi apparatus membrane</location>
        <topology evidence="1">Single-pass type II membrane protein</topology>
    </subcellularLocation>
    <subcellularLocation>
        <location evidence="2">Secreted</location>
    </subcellularLocation>
</comment>
<dbReference type="InterPro" id="IPR052105">
    <property type="entry name" value="MGAT5_Glycosyltransferase"/>
</dbReference>
<keyword evidence="11 16" id="KW-1133">Transmembrane helix</keyword>
<keyword evidence="8" id="KW-0808">Transferase</keyword>
<comment type="caution">
    <text evidence="19">The sequence shown here is derived from an EMBL/GenBank/DDBJ whole genome shotgun (WGS) entry which is preliminary data.</text>
</comment>
<dbReference type="Pfam" id="PF15027">
    <property type="entry name" value="MGT5A_N"/>
    <property type="match status" value="1"/>
</dbReference>
<keyword evidence="20" id="KW-1185">Reference proteome</keyword>
<comment type="pathway">
    <text evidence="3">Protein modification; protein glycosylation.</text>
</comment>
<evidence type="ECO:0000256" key="9">
    <source>
        <dbReference type="ARBA" id="ARBA00022692"/>
    </source>
</evidence>
<protein>
    <recommendedName>
        <fullName evidence="5">alpha-1,6-mannosyl-glycoprotein 6-beta-N-acetylglucosaminyltransferase</fullName>
        <ecNumber evidence="5">2.4.1.155</ecNumber>
    </recommendedName>
</protein>